<evidence type="ECO:0000313" key="1">
    <source>
        <dbReference type="EMBL" id="CAD8175114.1"/>
    </source>
</evidence>
<dbReference type="EMBL" id="CAJJDP010000064">
    <property type="protein sequence ID" value="CAD8175114.1"/>
    <property type="molecule type" value="Genomic_DNA"/>
</dbReference>
<protein>
    <submittedName>
        <fullName evidence="1">Uncharacterized protein</fullName>
    </submittedName>
</protein>
<dbReference type="Proteomes" id="UP000683925">
    <property type="component" value="Unassembled WGS sequence"/>
</dbReference>
<keyword evidence="2" id="KW-1185">Reference proteome</keyword>
<dbReference type="AlphaFoldDB" id="A0A8S1VDM6"/>
<organism evidence="1 2">
    <name type="scientific">Paramecium octaurelia</name>
    <dbReference type="NCBI Taxonomy" id="43137"/>
    <lineage>
        <taxon>Eukaryota</taxon>
        <taxon>Sar</taxon>
        <taxon>Alveolata</taxon>
        <taxon>Ciliophora</taxon>
        <taxon>Intramacronucleata</taxon>
        <taxon>Oligohymenophorea</taxon>
        <taxon>Peniculida</taxon>
        <taxon>Parameciidae</taxon>
        <taxon>Paramecium</taxon>
    </lineage>
</organism>
<dbReference type="OrthoDB" id="10327969at2759"/>
<name>A0A8S1VDM6_PAROT</name>
<reference evidence="1" key="1">
    <citation type="submission" date="2021-01" db="EMBL/GenBank/DDBJ databases">
        <authorList>
            <consortium name="Genoscope - CEA"/>
            <person name="William W."/>
        </authorList>
    </citation>
    <scope>NUCLEOTIDE SEQUENCE</scope>
</reference>
<evidence type="ECO:0000313" key="2">
    <source>
        <dbReference type="Proteomes" id="UP000683925"/>
    </source>
</evidence>
<gene>
    <name evidence="1" type="ORF">POCTA_138.1.T0650031</name>
</gene>
<dbReference type="OMA" id="YQIDYEQ"/>
<sequence>MSNSFLQEIQTSYQKTITKSQNVQRTTDVDFQDAVQRYELRRSSKPKKQIINQKNGVVENQYMQIATDDDANNYNFHSSSHSQRIVQKYTNISSANEVHKYNVQEVRDDYERGKSLGQLSKSEKRNFAAPMIEYEEEYTQQKGSVLNYNAIQTQQIAYQIDYEQIKEDCLDRSDQFKRPQREDDEQIELMDSDYVSCQLF</sequence>
<accession>A0A8S1VDM6</accession>
<comment type="caution">
    <text evidence="1">The sequence shown here is derived from an EMBL/GenBank/DDBJ whole genome shotgun (WGS) entry which is preliminary data.</text>
</comment>
<proteinExistence type="predicted"/>